<organism evidence="2 3">
    <name type="scientific">Pyrus ussuriensis x Pyrus communis</name>
    <dbReference type="NCBI Taxonomy" id="2448454"/>
    <lineage>
        <taxon>Eukaryota</taxon>
        <taxon>Viridiplantae</taxon>
        <taxon>Streptophyta</taxon>
        <taxon>Embryophyta</taxon>
        <taxon>Tracheophyta</taxon>
        <taxon>Spermatophyta</taxon>
        <taxon>Magnoliopsida</taxon>
        <taxon>eudicotyledons</taxon>
        <taxon>Gunneridae</taxon>
        <taxon>Pentapetalae</taxon>
        <taxon>rosids</taxon>
        <taxon>fabids</taxon>
        <taxon>Rosales</taxon>
        <taxon>Rosaceae</taxon>
        <taxon>Amygdaloideae</taxon>
        <taxon>Maleae</taxon>
        <taxon>Pyrus</taxon>
    </lineage>
</organism>
<keyword evidence="3" id="KW-1185">Reference proteome</keyword>
<feature type="region of interest" description="Disordered" evidence="1">
    <location>
        <begin position="42"/>
        <end position="89"/>
    </location>
</feature>
<comment type="caution">
    <text evidence="2">The sequence shown here is derived from an EMBL/GenBank/DDBJ whole genome shotgun (WGS) entry which is preliminary data.</text>
</comment>
<dbReference type="OrthoDB" id="1743777at2759"/>
<accession>A0A5N5GAA0</accession>
<reference evidence="3" key="2">
    <citation type="submission" date="2019-10" db="EMBL/GenBank/DDBJ databases">
        <title>A de novo genome assembly of a pear dwarfing rootstock.</title>
        <authorList>
            <person name="Wang F."/>
            <person name="Wang J."/>
            <person name="Li S."/>
            <person name="Zhang Y."/>
            <person name="Fang M."/>
            <person name="Ma L."/>
            <person name="Zhao Y."/>
            <person name="Jiang S."/>
        </authorList>
    </citation>
    <scope>NUCLEOTIDE SEQUENCE [LARGE SCALE GENOMIC DNA]</scope>
</reference>
<dbReference type="Proteomes" id="UP000327157">
    <property type="component" value="Chromosome 17"/>
</dbReference>
<dbReference type="EMBL" id="SMOL01000487">
    <property type="protein sequence ID" value="KAB2610450.1"/>
    <property type="molecule type" value="Genomic_DNA"/>
</dbReference>
<feature type="compositionally biased region" description="Basic and acidic residues" evidence="1">
    <location>
        <begin position="65"/>
        <end position="80"/>
    </location>
</feature>
<evidence type="ECO:0000313" key="2">
    <source>
        <dbReference type="EMBL" id="KAB2610450.1"/>
    </source>
</evidence>
<sequence>MVIASSSIAATVEKMEVEVSSAAENNPIVQEHGALAVGGQISNAKKETNGGHAKNNKGNAKKRERPLQAKLQEHMAKRTTADNSDDVPISESDSIASVLRSQAAQAHTEELEAIMAMLPESNEICEAVRIEPYVVDAEGHAFWKPKSDFGEDILLQDMRTWDGAPSVENWFFVALK</sequence>
<dbReference type="AlphaFoldDB" id="A0A5N5GAA0"/>
<reference evidence="2 3" key="3">
    <citation type="submission" date="2019-11" db="EMBL/GenBank/DDBJ databases">
        <title>A de novo genome assembly of a pear dwarfing rootstock.</title>
        <authorList>
            <person name="Wang F."/>
            <person name="Wang J."/>
            <person name="Li S."/>
            <person name="Zhang Y."/>
            <person name="Fang M."/>
            <person name="Ma L."/>
            <person name="Zhao Y."/>
            <person name="Jiang S."/>
        </authorList>
    </citation>
    <scope>NUCLEOTIDE SEQUENCE [LARGE SCALE GENOMIC DNA]</scope>
    <source>
        <strain evidence="2">S2</strain>
        <tissue evidence="2">Leaf</tissue>
    </source>
</reference>
<evidence type="ECO:0000256" key="1">
    <source>
        <dbReference type="SAM" id="MobiDB-lite"/>
    </source>
</evidence>
<gene>
    <name evidence="2" type="ORF">D8674_018482</name>
</gene>
<reference evidence="2 3" key="1">
    <citation type="submission" date="2019-09" db="EMBL/GenBank/DDBJ databases">
        <authorList>
            <person name="Ou C."/>
        </authorList>
    </citation>
    <scope>NUCLEOTIDE SEQUENCE [LARGE SCALE GENOMIC DNA]</scope>
    <source>
        <strain evidence="2">S2</strain>
        <tissue evidence="2">Leaf</tissue>
    </source>
</reference>
<protein>
    <submittedName>
        <fullName evidence="2">Uncharacterized protein</fullName>
    </submittedName>
</protein>
<proteinExistence type="predicted"/>
<evidence type="ECO:0000313" key="3">
    <source>
        <dbReference type="Proteomes" id="UP000327157"/>
    </source>
</evidence>
<name>A0A5N5GAA0_9ROSA</name>